<dbReference type="Proteomes" id="UP000239504">
    <property type="component" value="Unassembled WGS sequence"/>
</dbReference>
<evidence type="ECO:0000313" key="3">
    <source>
        <dbReference type="Proteomes" id="UP000239504"/>
    </source>
</evidence>
<reference evidence="2 3" key="1">
    <citation type="submission" date="2017-12" db="EMBL/GenBank/DDBJ databases">
        <authorList>
            <person name="Hurst M.R.H."/>
        </authorList>
    </citation>
    <scope>NUCLEOTIDE SEQUENCE [LARGE SCALE GENOMIC DNA]</scope>
    <source>
        <strain evidence="2 3">SY-3-19</strain>
    </source>
</reference>
<name>A0A2S7K8A8_9PROT</name>
<comment type="caution">
    <text evidence="2">The sequence shown here is derived from an EMBL/GenBank/DDBJ whole genome shotgun (WGS) entry which is preliminary data.</text>
</comment>
<organism evidence="2 3">
    <name type="scientific">Hyphococcus luteus</name>
    <dbReference type="NCBI Taxonomy" id="2058213"/>
    <lineage>
        <taxon>Bacteria</taxon>
        <taxon>Pseudomonadati</taxon>
        <taxon>Pseudomonadota</taxon>
        <taxon>Alphaproteobacteria</taxon>
        <taxon>Parvularculales</taxon>
        <taxon>Parvularculaceae</taxon>
        <taxon>Hyphococcus</taxon>
    </lineage>
</organism>
<dbReference type="Pfam" id="PF13338">
    <property type="entry name" value="AbiEi_4"/>
    <property type="match status" value="1"/>
</dbReference>
<dbReference type="EMBL" id="PJCH01000005">
    <property type="protein sequence ID" value="PQA88747.1"/>
    <property type="molecule type" value="Genomic_DNA"/>
</dbReference>
<evidence type="ECO:0000259" key="1">
    <source>
        <dbReference type="Pfam" id="PF13338"/>
    </source>
</evidence>
<dbReference type="OrthoDB" id="9789781at2"/>
<protein>
    <submittedName>
        <fullName evidence="2">Transcriptional regulator</fullName>
    </submittedName>
</protein>
<dbReference type="InterPro" id="IPR025159">
    <property type="entry name" value="AbiEi_N"/>
</dbReference>
<dbReference type="AlphaFoldDB" id="A0A2S7K8A8"/>
<sequence>MAARTNQSQRSRLVEFLRRRSLARAAEIREAGVDATTIARALADGVIVRLSRGLYQLPGSADDANQALAEAAKRTPKGVICMTSALAFHGLTDQMPRKVWIAIGPKDWKPSETGYPPLRVVRFTEPYLSMGIERHKIAGVDTRVYSATKTIADIFRNPKLVDRSIAVEAMRSALKDRIATPAEIAEAAREGRIWNKVRPYLEALTSDG</sequence>
<accession>A0A2S7K8A8</accession>
<gene>
    <name evidence="2" type="ORF">CW354_04995</name>
</gene>
<proteinExistence type="predicted"/>
<feature type="domain" description="AbiEi antitoxin N-terminal" evidence="1">
    <location>
        <begin position="12"/>
        <end position="58"/>
    </location>
</feature>
<keyword evidence="3" id="KW-1185">Reference proteome</keyword>
<evidence type="ECO:0000313" key="2">
    <source>
        <dbReference type="EMBL" id="PQA88747.1"/>
    </source>
</evidence>